<keyword evidence="5" id="KW-1185">Reference proteome</keyword>
<dbReference type="Proteomes" id="UP000677875">
    <property type="component" value="Unassembled WGS sequence"/>
</dbReference>
<proteinExistence type="predicted"/>
<evidence type="ECO:0000256" key="1">
    <source>
        <dbReference type="SAM" id="MobiDB-lite"/>
    </source>
</evidence>
<dbReference type="RefSeq" id="WP_210874704.1">
    <property type="nucleotide sequence ID" value="NZ_JAGPNL010000006.1"/>
</dbReference>
<keyword evidence="2" id="KW-0812">Transmembrane</keyword>
<feature type="region of interest" description="Disordered" evidence="1">
    <location>
        <begin position="103"/>
        <end position="149"/>
    </location>
</feature>
<accession>A0A941B2E5</accession>
<feature type="compositionally biased region" description="Low complexity" evidence="1">
    <location>
        <begin position="118"/>
        <end position="128"/>
    </location>
</feature>
<dbReference type="EMBL" id="JAGPNL010000006">
    <property type="protein sequence ID" value="MBQ0829076.1"/>
    <property type="molecule type" value="Genomic_DNA"/>
</dbReference>
<feature type="chain" id="PRO_5037658666" description="Secreted protein" evidence="3">
    <location>
        <begin position="25"/>
        <end position="183"/>
    </location>
</feature>
<keyword evidence="2" id="KW-1133">Transmembrane helix</keyword>
<comment type="caution">
    <text evidence="4">The sequence shown here is derived from an EMBL/GenBank/DDBJ whole genome shotgun (WGS) entry which is preliminary data.</text>
</comment>
<evidence type="ECO:0008006" key="6">
    <source>
        <dbReference type="Google" id="ProtNLM"/>
    </source>
</evidence>
<keyword evidence="3" id="KW-0732">Signal</keyword>
<feature type="compositionally biased region" description="Basic and acidic residues" evidence="1">
    <location>
        <begin position="103"/>
        <end position="115"/>
    </location>
</feature>
<feature type="transmembrane region" description="Helical" evidence="2">
    <location>
        <begin position="153"/>
        <end position="172"/>
    </location>
</feature>
<evidence type="ECO:0000313" key="5">
    <source>
        <dbReference type="Proteomes" id="UP000677875"/>
    </source>
</evidence>
<gene>
    <name evidence="4" type="ORF">J5Y05_21640</name>
</gene>
<evidence type="ECO:0000256" key="3">
    <source>
        <dbReference type="SAM" id="SignalP"/>
    </source>
</evidence>
<evidence type="ECO:0000256" key="2">
    <source>
        <dbReference type="SAM" id="Phobius"/>
    </source>
</evidence>
<name>A0A941B2E5_9ACTN</name>
<keyword evidence="2" id="KW-0472">Membrane</keyword>
<reference evidence="4" key="1">
    <citation type="submission" date="2021-04" db="EMBL/GenBank/DDBJ databases">
        <title>Genome seq and assembly of Streptomyces sp. RG38.</title>
        <authorList>
            <person name="Chhetri G."/>
        </authorList>
    </citation>
    <scope>NUCLEOTIDE SEQUENCE</scope>
    <source>
        <strain evidence="4">RG38</strain>
    </source>
</reference>
<feature type="signal peptide" evidence="3">
    <location>
        <begin position="1"/>
        <end position="24"/>
    </location>
</feature>
<protein>
    <recommendedName>
        <fullName evidence="6">Secreted protein</fullName>
    </recommendedName>
</protein>
<dbReference type="AlphaFoldDB" id="A0A941B2E5"/>
<sequence length="183" mass="17989">MGSRKVTLCAAVFLAAALTPQAYAADGGVSVNPAAPAPGSDVTLRVADCTERTAIAVSAAFESDVRLSVSGSDGTLTGSSRVRASVTAGVYAVRVTCGDRAREGTLTVGERRGSGRPDAPATPVAPVHAGGGGTAGLATGDDARAEPPGTGHAVTGFALAGVAAVAVALGGIRRRRALEARRP</sequence>
<evidence type="ECO:0000313" key="4">
    <source>
        <dbReference type="EMBL" id="MBQ0829076.1"/>
    </source>
</evidence>
<organism evidence="4 5">
    <name type="scientific">Streptomyces tagetis</name>
    <dbReference type="NCBI Taxonomy" id="2820809"/>
    <lineage>
        <taxon>Bacteria</taxon>
        <taxon>Bacillati</taxon>
        <taxon>Actinomycetota</taxon>
        <taxon>Actinomycetes</taxon>
        <taxon>Kitasatosporales</taxon>
        <taxon>Streptomycetaceae</taxon>
        <taxon>Streptomyces</taxon>
    </lineage>
</organism>